<dbReference type="RefSeq" id="WP_116283604.1">
    <property type="nucleotide sequence ID" value="NZ_NBXA01000023.1"/>
</dbReference>
<protein>
    <recommendedName>
        <fullName evidence="1">DUF7882 domain-containing protein</fullName>
    </recommendedName>
</protein>
<gene>
    <name evidence="2" type="ORF">B7R21_12595</name>
</gene>
<organism evidence="2 3">
    <name type="scientific">Subtercola boreus</name>
    <dbReference type="NCBI Taxonomy" id="120213"/>
    <lineage>
        <taxon>Bacteria</taxon>
        <taxon>Bacillati</taxon>
        <taxon>Actinomycetota</taxon>
        <taxon>Actinomycetes</taxon>
        <taxon>Micrococcales</taxon>
        <taxon>Microbacteriaceae</taxon>
        <taxon>Subtercola</taxon>
    </lineage>
</organism>
<sequence>MGTLTYGSAGTVLHFDDRMLAHLQTVIMAKLRRDEKFGLTSAHGPTGLTSVWLHPSIPLVFTFDSSDRPQLNRAWVELLMQSANSGSGLSVVPEPKG</sequence>
<dbReference type="InterPro" id="IPR057204">
    <property type="entry name" value="DUF7882"/>
</dbReference>
<name>A0A3E0VNS7_9MICO</name>
<evidence type="ECO:0000259" key="1">
    <source>
        <dbReference type="Pfam" id="PF25355"/>
    </source>
</evidence>
<comment type="caution">
    <text evidence="2">The sequence shown here is derived from an EMBL/GenBank/DDBJ whole genome shotgun (WGS) entry which is preliminary data.</text>
</comment>
<reference evidence="2 3" key="1">
    <citation type="submission" date="2017-04" db="EMBL/GenBank/DDBJ databases">
        <title>Comparative genome analysis of Subtercola boreus.</title>
        <authorList>
            <person name="Cho Y.-J."/>
            <person name="Cho A."/>
            <person name="Kim O.-S."/>
            <person name="Lee J.-I."/>
        </authorList>
    </citation>
    <scope>NUCLEOTIDE SEQUENCE [LARGE SCALE GENOMIC DNA]</scope>
    <source>
        <strain evidence="2 3">P27444</strain>
    </source>
</reference>
<accession>A0A3E0VNS7</accession>
<dbReference type="EMBL" id="NBXA01000023">
    <property type="protein sequence ID" value="RFA11536.1"/>
    <property type="molecule type" value="Genomic_DNA"/>
</dbReference>
<dbReference type="Proteomes" id="UP000256709">
    <property type="component" value="Unassembled WGS sequence"/>
</dbReference>
<dbReference type="Pfam" id="PF25355">
    <property type="entry name" value="DUF7882"/>
    <property type="match status" value="1"/>
</dbReference>
<dbReference type="OrthoDB" id="5123855at2"/>
<dbReference type="AlphaFoldDB" id="A0A3E0VNS7"/>
<feature type="domain" description="DUF7882" evidence="1">
    <location>
        <begin position="1"/>
        <end position="94"/>
    </location>
</feature>
<evidence type="ECO:0000313" key="3">
    <source>
        <dbReference type="Proteomes" id="UP000256709"/>
    </source>
</evidence>
<proteinExistence type="predicted"/>
<evidence type="ECO:0000313" key="2">
    <source>
        <dbReference type="EMBL" id="RFA11536.1"/>
    </source>
</evidence>